<dbReference type="OrthoDB" id="3643409at2759"/>
<keyword evidence="4" id="KW-1185">Reference proteome</keyword>
<feature type="transmembrane region" description="Helical" evidence="2">
    <location>
        <begin position="37"/>
        <end position="59"/>
    </location>
</feature>
<feature type="compositionally biased region" description="Polar residues" evidence="1">
    <location>
        <begin position="138"/>
        <end position="155"/>
    </location>
</feature>
<proteinExistence type="predicted"/>
<name>A0A2S6BYQ0_9PEZI</name>
<evidence type="ECO:0000256" key="1">
    <source>
        <dbReference type="SAM" id="MobiDB-lite"/>
    </source>
</evidence>
<dbReference type="AlphaFoldDB" id="A0A2S6BYQ0"/>
<feature type="compositionally biased region" description="Polar residues" evidence="1">
    <location>
        <begin position="162"/>
        <end position="181"/>
    </location>
</feature>
<evidence type="ECO:0000313" key="3">
    <source>
        <dbReference type="EMBL" id="PPJ52589.1"/>
    </source>
</evidence>
<reference evidence="4" key="1">
    <citation type="journal article" date="2017" name="bioRxiv">
        <title>Conservation of a gene cluster reveals novel cercosporin biosynthetic mechanisms and extends production to the genus Colletotrichum.</title>
        <authorList>
            <person name="de Jonge R."/>
            <person name="Ebert M.K."/>
            <person name="Huitt-Roehl C.R."/>
            <person name="Pal P."/>
            <person name="Suttle J.C."/>
            <person name="Spanner R.E."/>
            <person name="Neubauer J.D."/>
            <person name="Jurick W.M.II."/>
            <person name="Stott K.A."/>
            <person name="Secor G.A."/>
            <person name="Thomma B.P.H.J."/>
            <person name="Van de Peer Y."/>
            <person name="Townsend C.A."/>
            <person name="Bolton M.D."/>
        </authorList>
    </citation>
    <scope>NUCLEOTIDE SEQUENCE [LARGE SCALE GENOMIC DNA]</scope>
    <source>
        <strain evidence="4">CBS538.71</strain>
    </source>
</reference>
<keyword evidence="2" id="KW-0812">Transmembrane</keyword>
<feature type="region of interest" description="Disordered" evidence="1">
    <location>
        <begin position="124"/>
        <end position="188"/>
    </location>
</feature>
<evidence type="ECO:0000256" key="2">
    <source>
        <dbReference type="SAM" id="Phobius"/>
    </source>
</evidence>
<accession>A0A2S6BYQ0</accession>
<dbReference type="Proteomes" id="UP000237631">
    <property type="component" value="Unassembled WGS sequence"/>
</dbReference>
<keyword evidence="2" id="KW-0472">Membrane</keyword>
<gene>
    <name evidence="3" type="ORF">CBER1_10475</name>
</gene>
<sequence>MASTGTSTAGNTIVTQDDTSSLKFDGGGGISIAPGTIAAIVILLVLALAGLIIACAYAFGGFKRCCSCCGRSGRKKRLSQLPVYSDRGYLDERDKLPAWNPSASTTEIGLSRMASVKQGLFPSFTRKGTMDRPLMQESPVTSPRNSQLTRHSQGTLGPPFRSPTTPYMNGSNSSSQKSRFSLWQEERR</sequence>
<evidence type="ECO:0000313" key="4">
    <source>
        <dbReference type="Proteomes" id="UP000237631"/>
    </source>
</evidence>
<dbReference type="EMBL" id="PNEN01001683">
    <property type="protein sequence ID" value="PPJ52589.1"/>
    <property type="molecule type" value="Genomic_DNA"/>
</dbReference>
<organism evidence="3 4">
    <name type="scientific">Cercospora berteroae</name>
    <dbReference type="NCBI Taxonomy" id="357750"/>
    <lineage>
        <taxon>Eukaryota</taxon>
        <taxon>Fungi</taxon>
        <taxon>Dikarya</taxon>
        <taxon>Ascomycota</taxon>
        <taxon>Pezizomycotina</taxon>
        <taxon>Dothideomycetes</taxon>
        <taxon>Dothideomycetidae</taxon>
        <taxon>Mycosphaerellales</taxon>
        <taxon>Mycosphaerellaceae</taxon>
        <taxon>Cercospora</taxon>
    </lineage>
</organism>
<protein>
    <submittedName>
        <fullName evidence="3">Uncharacterized protein</fullName>
    </submittedName>
</protein>
<comment type="caution">
    <text evidence="3">The sequence shown here is derived from an EMBL/GenBank/DDBJ whole genome shotgun (WGS) entry which is preliminary data.</text>
</comment>
<keyword evidence="2" id="KW-1133">Transmembrane helix</keyword>